<evidence type="ECO:0000313" key="2">
    <source>
        <dbReference type="EMBL" id="KYO40415.1"/>
    </source>
</evidence>
<feature type="chain" id="PRO_5007586399" description="Secreted protein" evidence="1">
    <location>
        <begin position="19"/>
        <end position="71"/>
    </location>
</feature>
<keyword evidence="1" id="KW-0732">Signal</keyword>
<feature type="signal peptide" evidence="1">
    <location>
        <begin position="1"/>
        <end position="18"/>
    </location>
</feature>
<organism evidence="2 3">
    <name type="scientific">Alligator mississippiensis</name>
    <name type="common">American alligator</name>
    <dbReference type="NCBI Taxonomy" id="8496"/>
    <lineage>
        <taxon>Eukaryota</taxon>
        <taxon>Metazoa</taxon>
        <taxon>Chordata</taxon>
        <taxon>Craniata</taxon>
        <taxon>Vertebrata</taxon>
        <taxon>Euteleostomi</taxon>
        <taxon>Archelosauria</taxon>
        <taxon>Archosauria</taxon>
        <taxon>Crocodylia</taxon>
        <taxon>Alligatoridae</taxon>
        <taxon>Alligatorinae</taxon>
        <taxon>Alligator</taxon>
    </lineage>
</organism>
<keyword evidence="3" id="KW-1185">Reference proteome</keyword>
<name>A0A151NVG2_ALLMI</name>
<evidence type="ECO:0000313" key="3">
    <source>
        <dbReference type="Proteomes" id="UP000050525"/>
    </source>
</evidence>
<proteinExistence type="predicted"/>
<gene>
    <name evidence="2" type="ORF">Y1Q_0013230</name>
</gene>
<evidence type="ECO:0000256" key="1">
    <source>
        <dbReference type="SAM" id="SignalP"/>
    </source>
</evidence>
<reference evidence="2 3" key="1">
    <citation type="journal article" date="2012" name="Genome Biol.">
        <title>Sequencing three crocodilian genomes to illuminate the evolution of archosaurs and amniotes.</title>
        <authorList>
            <person name="St John J.A."/>
            <person name="Braun E.L."/>
            <person name="Isberg S.R."/>
            <person name="Miles L.G."/>
            <person name="Chong A.Y."/>
            <person name="Gongora J."/>
            <person name="Dalzell P."/>
            <person name="Moran C."/>
            <person name="Bed'hom B."/>
            <person name="Abzhanov A."/>
            <person name="Burgess S.C."/>
            <person name="Cooksey A.M."/>
            <person name="Castoe T.A."/>
            <person name="Crawford N.G."/>
            <person name="Densmore L.D."/>
            <person name="Drew J.C."/>
            <person name="Edwards S.V."/>
            <person name="Faircloth B.C."/>
            <person name="Fujita M.K."/>
            <person name="Greenwold M.J."/>
            <person name="Hoffmann F.G."/>
            <person name="Howard J.M."/>
            <person name="Iguchi T."/>
            <person name="Janes D.E."/>
            <person name="Khan S.Y."/>
            <person name="Kohno S."/>
            <person name="de Koning A.J."/>
            <person name="Lance S.L."/>
            <person name="McCarthy F.M."/>
            <person name="McCormack J.E."/>
            <person name="Merchant M.E."/>
            <person name="Peterson D.G."/>
            <person name="Pollock D.D."/>
            <person name="Pourmand N."/>
            <person name="Raney B.J."/>
            <person name="Roessler K.A."/>
            <person name="Sanford J.R."/>
            <person name="Sawyer R.H."/>
            <person name="Schmidt C.J."/>
            <person name="Triplett E.W."/>
            <person name="Tuberville T.D."/>
            <person name="Venegas-Anaya M."/>
            <person name="Howard J.T."/>
            <person name="Jarvis E.D."/>
            <person name="Guillette L.J.Jr."/>
            <person name="Glenn T.C."/>
            <person name="Green R.E."/>
            <person name="Ray D.A."/>
        </authorList>
    </citation>
    <scope>NUCLEOTIDE SEQUENCE [LARGE SCALE GENOMIC DNA]</scope>
    <source>
        <strain evidence="2">KSC_2009_1</strain>
    </source>
</reference>
<dbReference type="EMBL" id="AKHW03001930">
    <property type="protein sequence ID" value="KYO40415.1"/>
    <property type="molecule type" value="Genomic_DNA"/>
</dbReference>
<sequence>MEILLVFTSWVLATYSTGAFCGCRRARSLVLRAERDLQVSALKGDVSTQDALLEITVNYCTVCVQTNVIHG</sequence>
<protein>
    <recommendedName>
        <fullName evidence="4">Secreted protein</fullName>
    </recommendedName>
</protein>
<accession>A0A151NVG2</accession>
<dbReference type="AlphaFoldDB" id="A0A151NVG2"/>
<comment type="caution">
    <text evidence="2">The sequence shown here is derived from an EMBL/GenBank/DDBJ whole genome shotgun (WGS) entry which is preliminary data.</text>
</comment>
<dbReference type="Proteomes" id="UP000050525">
    <property type="component" value="Unassembled WGS sequence"/>
</dbReference>
<evidence type="ECO:0008006" key="4">
    <source>
        <dbReference type="Google" id="ProtNLM"/>
    </source>
</evidence>